<dbReference type="EMBL" id="VIWT01000001">
    <property type="protein sequence ID" value="TWF97459.1"/>
    <property type="molecule type" value="Genomic_DNA"/>
</dbReference>
<reference evidence="3 4" key="1">
    <citation type="submission" date="2019-06" db="EMBL/GenBank/DDBJ databases">
        <title>Sequencing the genomes of 1000 actinobacteria strains.</title>
        <authorList>
            <person name="Klenk H.-P."/>
        </authorList>
    </citation>
    <scope>NUCLEOTIDE SEQUENCE [LARGE SCALE GENOMIC DNA]</scope>
    <source>
        <strain evidence="3 4">DSM 44826</strain>
    </source>
</reference>
<keyword evidence="4" id="KW-1185">Reference proteome</keyword>
<evidence type="ECO:0000256" key="1">
    <source>
        <dbReference type="SAM" id="Phobius"/>
    </source>
</evidence>
<protein>
    <submittedName>
        <fullName evidence="3">SPW repeat-containing protein</fullName>
    </submittedName>
</protein>
<name>A0A561UDL1_9ACTN</name>
<comment type="caution">
    <text evidence="3">The sequence shown here is derived from an EMBL/GenBank/DDBJ whole genome shotgun (WGS) entry which is preliminary data.</text>
</comment>
<evidence type="ECO:0000313" key="4">
    <source>
        <dbReference type="Proteomes" id="UP000317940"/>
    </source>
</evidence>
<gene>
    <name evidence="3" type="ORF">FHX73_111239</name>
</gene>
<keyword evidence="1" id="KW-0472">Membrane</keyword>
<organism evidence="3 4">
    <name type="scientific">Kitasatospora viridis</name>
    <dbReference type="NCBI Taxonomy" id="281105"/>
    <lineage>
        <taxon>Bacteria</taxon>
        <taxon>Bacillati</taxon>
        <taxon>Actinomycetota</taxon>
        <taxon>Actinomycetes</taxon>
        <taxon>Kitasatosporales</taxon>
        <taxon>Streptomycetaceae</taxon>
        <taxon>Kitasatospora</taxon>
    </lineage>
</organism>
<dbReference type="OrthoDB" id="3638638at2"/>
<feature type="transmembrane region" description="Helical" evidence="1">
    <location>
        <begin position="88"/>
        <end position="108"/>
    </location>
</feature>
<keyword evidence="1" id="KW-0812">Transmembrane</keyword>
<dbReference type="Proteomes" id="UP000317940">
    <property type="component" value="Unassembled WGS sequence"/>
</dbReference>
<feature type="transmembrane region" description="Helical" evidence="1">
    <location>
        <begin position="33"/>
        <end position="54"/>
    </location>
</feature>
<evidence type="ECO:0000259" key="2">
    <source>
        <dbReference type="Pfam" id="PF03779"/>
    </source>
</evidence>
<dbReference type="AlphaFoldDB" id="A0A561UDL1"/>
<feature type="transmembrane region" description="Helical" evidence="1">
    <location>
        <begin position="60"/>
        <end position="81"/>
    </location>
</feature>
<accession>A0A561UDL1</accession>
<evidence type="ECO:0000313" key="3">
    <source>
        <dbReference type="EMBL" id="TWF97459.1"/>
    </source>
</evidence>
<feature type="domain" description="SPW repeat-containing integral membrane" evidence="2">
    <location>
        <begin position="36"/>
        <end position="134"/>
    </location>
</feature>
<feature type="transmembrane region" description="Helical" evidence="1">
    <location>
        <begin position="120"/>
        <end position="143"/>
    </location>
</feature>
<keyword evidence="1" id="KW-1133">Transmembrane helix</keyword>
<proteinExistence type="predicted"/>
<sequence length="153" mass="16032">MADVSHRAGDMRTHPDIAEMRSRYARMMDGPQGVAVDGLVVLAGLYLAISPYVVHFSAASHELVVCNLILGIGIAALGLGLTLAPARMFGLTWAMAATGVFLIISPWVVTVGHTATRGMIWNQVVVGGLTCLLAFTAAGMAAATAAGSRRRRI</sequence>
<dbReference type="Pfam" id="PF03779">
    <property type="entry name" value="SPW"/>
    <property type="match status" value="1"/>
</dbReference>
<dbReference type="InterPro" id="IPR005530">
    <property type="entry name" value="SPW"/>
</dbReference>